<comment type="subcellular location">
    <subcellularLocation>
        <location evidence="1">Cell outer membrane</location>
    </subcellularLocation>
</comment>
<dbReference type="InterPro" id="IPR007055">
    <property type="entry name" value="BON_dom"/>
</dbReference>
<protein>
    <submittedName>
        <fullName evidence="7">OmpA family protein</fullName>
    </submittedName>
</protein>
<dbReference type="InterPro" id="IPR036737">
    <property type="entry name" value="OmpA-like_sf"/>
</dbReference>
<feature type="compositionally biased region" description="Low complexity" evidence="5">
    <location>
        <begin position="764"/>
        <end position="791"/>
    </location>
</feature>
<keyword evidence="2 4" id="KW-0472">Membrane</keyword>
<feature type="compositionally biased region" description="Low complexity" evidence="5">
    <location>
        <begin position="629"/>
        <end position="645"/>
    </location>
</feature>
<feature type="compositionally biased region" description="Low complexity" evidence="5">
    <location>
        <begin position="720"/>
        <end position="729"/>
    </location>
</feature>
<reference evidence="7 8" key="1">
    <citation type="submission" date="2023-09" db="EMBL/GenBank/DDBJ databases">
        <title>Xinfangfangia sedmenti sp. nov., isolated the sedment.</title>
        <authorList>
            <person name="Xu L."/>
        </authorList>
    </citation>
    <scope>NUCLEOTIDE SEQUENCE [LARGE SCALE GENOMIC DNA]</scope>
    <source>
        <strain evidence="7 8">LG-4</strain>
    </source>
</reference>
<feature type="compositionally biased region" description="Pro residues" evidence="5">
    <location>
        <begin position="707"/>
        <end position="719"/>
    </location>
</feature>
<evidence type="ECO:0000256" key="5">
    <source>
        <dbReference type="SAM" id="MobiDB-lite"/>
    </source>
</evidence>
<evidence type="ECO:0000256" key="2">
    <source>
        <dbReference type="ARBA" id="ARBA00023136"/>
    </source>
</evidence>
<feature type="compositionally biased region" description="Pro residues" evidence="5">
    <location>
        <begin position="730"/>
        <end position="740"/>
    </location>
</feature>
<dbReference type="SUPFAM" id="SSF103088">
    <property type="entry name" value="OmpA-like"/>
    <property type="match status" value="1"/>
</dbReference>
<evidence type="ECO:0000256" key="4">
    <source>
        <dbReference type="PROSITE-ProRule" id="PRU00473"/>
    </source>
</evidence>
<evidence type="ECO:0000256" key="3">
    <source>
        <dbReference type="ARBA" id="ARBA00023237"/>
    </source>
</evidence>
<dbReference type="Gene3D" id="3.40.1520.20">
    <property type="match status" value="2"/>
</dbReference>
<dbReference type="Proteomes" id="UP001247754">
    <property type="component" value="Unassembled WGS sequence"/>
</dbReference>
<dbReference type="RefSeq" id="WP_310457697.1">
    <property type="nucleotide sequence ID" value="NZ_JAVKPH010000013.1"/>
</dbReference>
<dbReference type="InterPro" id="IPR006664">
    <property type="entry name" value="OMP_bac"/>
</dbReference>
<evidence type="ECO:0000313" key="7">
    <source>
        <dbReference type="EMBL" id="MDR5653461.1"/>
    </source>
</evidence>
<proteinExistence type="predicted"/>
<dbReference type="PROSITE" id="PS51123">
    <property type="entry name" value="OMPA_2"/>
    <property type="match status" value="1"/>
</dbReference>
<feature type="compositionally biased region" description="Low complexity" evidence="5">
    <location>
        <begin position="817"/>
        <end position="842"/>
    </location>
</feature>
<dbReference type="InterPro" id="IPR006665">
    <property type="entry name" value="OmpA-like"/>
</dbReference>
<keyword evidence="3" id="KW-0998">Cell outer membrane</keyword>
<dbReference type="CDD" id="cd07185">
    <property type="entry name" value="OmpA_C-like"/>
    <property type="match status" value="1"/>
</dbReference>
<feature type="compositionally biased region" description="Low complexity" evidence="5">
    <location>
        <begin position="741"/>
        <end position="751"/>
    </location>
</feature>
<evidence type="ECO:0000313" key="8">
    <source>
        <dbReference type="Proteomes" id="UP001247754"/>
    </source>
</evidence>
<dbReference type="InterPro" id="IPR050330">
    <property type="entry name" value="Bact_OuterMem_StrucFunc"/>
</dbReference>
<dbReference type="PANTHER" id="PTHR30329">
    <property type="entry name" value="STATOR ELEMENT OF FLAGELLAR MOTOR COMPLEX"/>
    <property type="match status" value="1"/>
</dbReference>
<dbReference type="PANTHER" id="PTHR30329:SF21">
    <property type="entry name" value="LIPOPROTEIN YIAD-RELATED"/>
    <property type="match status" value="1"/>
</dbReference>
<evidence type="ECO:0000259" key="6">
    <source>
        <dbReference type="PROSITE" id="PS51123"/>
    </source>
</evidence>
<sequence length="860" mass="88682">MRPTSIFYVIAAFALAAALAVLSATMATHWIEGRSERAVARLLDGAGLDWAAVEADGLTVVLTGTAPTEALRFRAISIAGRVVDAGRVRDGMEVAPVKALTAPRFSVELLRNDDGISLIGLVPTSWDSRPALAAIHALVSEGDVTDMLQTASFPEPEGWTRAVTYGIEALRLLPRSKISIDAGKVTVTAIADSLAQKHKFEADLTRATPEGLVVETSISAPRPVITPFVLRFVIDEEGARFDACSADSERARDRILRAGTAAGMAGRGSCTIGLGVPSPTWADAAAAGIAALAEMGQGTLTMTDADMTLIGAAGVPQDRFDRVVGELTTRLPRVFSLKATLTPPPEATAGPGPAQFTAVLAEDGRVELRGRLSDAPMRTAVDAYARARFGADRVFTATRLDPEGLPEGWSVRVLAALAALAELHNGAVLVQPDRMDVRGATGSQETREIIARILSERLGQGADFEVDVAYEERLDASLALPTPNDCVERANTVLSRGEITFAPGSSEIVPEAHRAMRDLADVLRECAEVAMEIGGHTDSQGRAETNLALSQDRAEAVLEALSGMRVPVSNLTAKGYGATEPVADNATEEGREANRRIAFKLIEPEDDPDFPAVLELEPPRQEMGDDEPAPAADTPADDTPAGPAEVTGDGTDEPMDLHDDDDPAGEPAAEPPSAEDGAAVPVPAAPSPAGAPVETPAEEPAAEPAPAEAPEPAPAPAPEAAPADPADTPAEPPVGPPAGTPAPEAAPVTEPVAPPAGMPRPQRRPGAAAEAAAAAAGQEAAPAPAIRVAPEAEPETPPESAPESGGAELPAPGGSGNVAPAAAPAPAQGDAPAAAEPVVDVATPQENTVRPQRRPGDRQN</sequence>
<keyword evidence="8" id="KW-1185">Reference proteome</keyword>
<feature type="compositionally biased region" description="Low complexity" evidence="5">
    <location>
        <begin position="665"/>
        <end position="695"/>
    </location>
</feature>
<feature type="compositionally biased region" description="Acidic residues" evidence="5">
    <location>
        <begin position="650"/>
        <end position="664"/>
    </location>
</feature>
<dbReference type="EMBL" id="JAVKPH010000013">
    <property type="protein sequence ID" value="MDR5653461.1"/>
    <property type="molecule type" value="Genomic_DNA"/>
</dbReference>
<comment type="caution">
    <text evidence="7">The sequence shown here is derived from an EMBL/GenBank/DDBJ whole genome shotgun (WGS) entry which is preliminary data.</text>
</comment>
<accession>A0ABU1F9B2</accession>
<name>A0ABU1F9B2_9RHOB</name>
<dbReference type="PRINTS" id="PR01021">
    <property type="entry name" value="OMPADOMAIN"/>
</dbReference>
<feature type="region of interest" description="Disordered" evidence="5">
    <location>
        <begin position="620"/>
        <end position="860"/>
    </location>
</feature>
<dbReference type="Pfam" id="PF00691">
    <property type="entry name" value="OmpA"/>
    <property type="match status" value="1"/>
</dbReference>
<evidence type="ECO:0000256" key="1">
    <source>
        <dbReference type="ARBA" id="ARBA00004442"/>
    </source>
</evidence>
<gene>
    <name evidence="7" type="ORF">RGD00_12660</name>
</gene>
<organism evidence="7 8">
    <name type="scientific">Ruixingdingia sedimenti</name>
    <dbReference type="NCBI Taxonomy" id="3073604"/>
    <lineage>
        <taxon>Bacteria</taxon>
        <taxon>Pseudomonadati</taxon>
        <taxon>Pseudomonadota</taxon>
        <taxon>Alphaproteobacteria</taxon>
        <taxon>Rhodobacterales</taxon>
        <taxon>Paracoccaceae</taxon>
        <taxon>Ruixingdingia</taxon>
    </lineage>
</organism>
<dbReference type="Gene3D" id="3.30.1330.60">
    <property type="entry name" value="OmpA-like domain"/>
    <property type="match status" value="1"/>
</dbReference>
<dbReference type="Pfam" id="PF04972">
    <property type="entry name" value="BON"/>
    <property type="match status" value="1"/>
</dbReference>
<feature type="domain" description="OmpA-like" evidence="6">
    <location>
        <begin position="488"/>
        <end position="605"/>
    </location>
</feature>